<keyword evidence="2" id="KW-1185">Reference proteome</keyword>
<protein>
    <submittedName>
        <fullName evidence="1">Uncharacterized protein</fullName>
    </submittedName>
</protein>
<sequence length="75" mass="8383">MLWSFDANLVHGTMLPSQETVLTLQGGYGMVSQYEQIAVTTGDHCAIRKKDANKAKKHANVQRCQRFRERSMAGA</sequence>
<gene>
    <name evidence="1" type="ORF">VKT23_001871</name>
</gene>
<dbReference type="Proteomes" id="UP001498398">
    <property type="component" value="Unassembled WGS sequence"/>
</dbReference>
<accession>A0ABR1K6D6</accession>
<dbReference type="EMBL" id="JBANRG010000002">
    <property type="protein sequence ID" value="KAK7470446.1"/>
    <property type="molecule type" value="Genomic_DNA"/>
</dbReference>
<name>A0ABR1K6D6_9AGAR</name>
<organism evidence="1 2">
    <name type="scientific">Marasmiellus scandens</name>
    <dbReference type="NCBI Taxonomy" id="2682957"/>
    <lineage>
        <taxon>Eukaryota</taxon>
        <taxon>Fungi</taxon>
        <taxon>Dikarya</taxon>
        <taxon>Basidiomycota</taxon>
        <taxon>Agaricomycotina</taxon>
        <taxon>Agaricomycetes</taxon>
        <taxon>Agaricomycetidae</taxon>
        <taxon>Agaricales</taxon>
        <taxon>Marasmiineae</taxon>
        <taxon>Omphalotaceae</taxon>
        <taxon>Marasmiellus</taxon>
    </lineage>
</organism>
<proteinExistence type="predicted"/>
<reference evidence="1 2" key="1">
    <citation type="submission" date="2024-01" db="EMBL/GenBank/DDBJ databases">
        <title>A draft genome for the cacao thread blight pathogen Marasmiellus scandens.</title>
        <authorList>
            <person name="Baruah I.K."/>
            <person name="Leung J."/>
            <person name="Bukari Y."/>
            <person name="Amoako-Attah I."/>
            <person name="Meinhardt L.W."/>
            <person name="Bailey B.A."/>
            <person name="Cohen S.P."/>
        </authorList>
    </citation>
    <scope>NUCLEOTIDE SEQUENCE [LARGE SCALE GENOMIC DNA]</scope>
    <source>
        <strain evidence="1 2">GH-19</strain>
    </source>
</reference>
<evidence type="ECO:0000313" key="1">
    <source>
        <dbReference type="EMBL" id="KAK7470446.1"/>
    </source>
</evidence>
<evidence type="ECO:0000313" key="2">
    <source>
        <dbReference type="Proteomes" id="UP001498398"/>
    </source>
</evidence>
<comment type="caution">
    <text evidence="1">The sequence shown here is derived from an EMBL/GenBank/DDBJ whole genome shotgun (WGS) entry which is preliminary data.</text>
</comment>